<reference evidence="2 3" key="1">
    <citation type="submission" date="2021-04" db="EMBL/GenBank/DDBJ databases">
        <authorList>
            <person name="Pira H."/>
            <person name="Risdian C."/>
            <person name="Wink J."/>
        </authorList>
    </citation>
    <scope>NUCLEOTIDE SEQUENCE [LARGE SCALE GENOMIC DNA]</scope>
    <source>
        <strain evidence="2 3">DSM 107782</strain>
    </source>
</reference>
<evidence type="ECO:0000313" key="2">
    <source>
        <dbReference type="EMBL" id="MBZ6378643.1"/>
    </source>
</evidence>
<gene>
    <name evidence="2" type="ORF">KCN53_08340</name>
</gene>
<keyword evidence="3" id="KW-1185">Reference proteome</keyword>
<name>A0ABS7WJR1_9SPHN</name>
<dbReference type="EMBL" id="JAGSGB010000002">
    <property type="protein sequence ID" value="MBZ6378643.1"/>
    <property type="molecule type" value="Genomic_DNA"/>
</dbReference>
<feature type="region of interest" description="Disordered" evidence="1">
    <location>
        <begin position="1"/>
        <end position="34"/>
    </location>
</feature>
<evidence type="ECO:0000313" key="3">
    <source>
        <dbReference type="Proteomes" id="UP000824621"/>
    </source>
</evidence>
<accession>A0ABS7WJR1</accession>
<sequence>MLNETDLSQSAAATTGSQTLKRRPKGIRRPSDTLKSTGALFHAWRA</sequence>
<evidence type="ECO:0000256" key="1">
    <source>
        <dbReference type="SAM" id="MobiDB-lite"/>
    </source>
</evidence>
<organism evidence="2 3">
    <name type="scientific">Pacificimonas aurantium</name>
    <dbReference type="NCBI Taxonomy" id="1250540"/>
    <lineage>
        <taxon>Bacteria</taxon>
        <taxon>Pseudomonadati</taxon>
        <taxon>Pseudomonadota</taxon>
        <taxon>Alphaproteobacteria</taxon>
        <taxon>Sphingomonadales</taxon>
        <taxon>Sphingosinicellaceae</taxon>
        <taxon>Pacificimonas</taxon>
    </lineage>
</organism>
<comment type="caution">
    <text evidence="2">The sequence shown here is derived from an EMBL/GenBank/DDBJ whole genome shotgun (WGS) entry which is preliminary data.</text>
</comment>
<protein>
    <submittedName>
        <fullName evidence="2">Uncharacterized protein</fullName>
    </submittedName>
</protein>
<dbReference type="Proteomes" id="UP000824621">
    <property type="component" value="Unassembled WGS sequence"/>
</dbReference>
<dbReference type="RefSeq" id="WP_172406242.1">
    <property type="nucleotide sequence ID" value="NZ_JAGSGB010000002.1"/>
</dbReference>
<proteinExistence type="predicted"/>
<feature type="compositionally biased region" description="Polar residues" evidence="1">
    <location>
        <begin position="1"/>
        <end position="19"/>
    </location>
</feature>